<dbReference type="AlphaFoldDB" id="A0A1J1LRC1"/>
<accession>A0A1J1LRC1</accession>
<keyword evidence="2" id="KW-1185">Reference proteome</keyword>
<name>A0A1J1LRC1_9CYAN</name>
<evidence type="ECO:0000313" key="2">
    <source>
        <dbReference type="Proteomes" id="UP000184315"/>
    </source>
</evidence>
<sequence length="207" mass="24165">MGQEKRYFENITIDKNSELSKRLNIEPGDYFGEFDFNNQKLRLTKQRNTKNRKIYEMTVTFEQLLLILMNAARVQGDKFTPENLEAIAEIIRKPPSIKKSSDSDVVHHIIPLEVCRKSILILRARPVFYENSPMNLLSLPLYFHNGSHPKYSKLVEDLIDDEWFELINRGQENNINAIMEVIEEVIQYLTDKIEEMKASGVCTINDI</sequence>
<reference evidence="2" key="1">
    <citation type="submission" date="2015-10" db="EMBL/GenBank/DDBJ databases">
        <authorList>
            <person name="Regsiter A."/>
            <person name="william w."/>
        </authorList>
    </citation>
    <scope>NUCLEOTIDE SEQUENCE [LARGE SCALE GENOMIC DNA]</scope>
</reference>
<dbReference type="Proteomes" id="UP000184315">
    <property type="component" value="Unassembled WGS sequence"/>
</dbReference>
<evidence type="ECO:0000313" key="1">
    <source>
        <dbReference type="EMBL" id="CUR34396.1"/>
    </source>
</evidence>
<protein>
    <submittedName>
        <fullName evidence="1">Uncharacterized protein</fullName>
    </submittedName>
</protein>
<dbReference type="EMBL" id="CZDF01000171">
    <property type="protein sequence ID" value="CUR34396.1"/>
    <property type="molecule type" value="Genomic_DNA"/>
</dbReference>
<dbReference type="Pfam" id="PF14412">
    <property type="entry name" value="AHH"/>
    <property type="match status" value="1"/>
</dbReference>
<proteinExistence type="predicted"/>
<dbReference type="RefSeq" id="WP_072720883.1">
    <property type="nucleotide sequence ID" value="NZ_LN889812.1"/>
</dbReference>
<gene>
    <name evidence="1" type="ORF">PL9214640403</name>
</gene>
<dbReference type="OrthoDB" id="454323at2"/>
<dbReference type="InterPro" id="IPR032871">
    <property type="entry name" value="AHH_dom_containing"/>
</dbReference>
<dbReference type="STRING" id="671072.PL9214640403"/>
<organism evidence="1 2">
    <name type="scientific">Planktothrix tepida PCC 9214</name>
    <dbReference type="NCBI Taxonomy" id="671072"/>
    <lineage>
        <taxon>Bacteria</taxon>
        <taxon>Bacillati</taxon>
        <taxon>Cyanobacteriota</taxon>
        <taxon>Cyanophyceae</taxon>
        <taxon>Oscillatoriophycideae</taxon>
        <taxon>Oscillatoriales</taxon>
        <taxon>Microcoleaceae</taxon>
        <taxon>Planktothrix</taxon>
    </lineage>
</organism>